<protein>
    <recommendedName>
        <fullName evidence="3">DUF4456 domain-containing protein</fullName>
    </recommendedName>
</protein>
<name>A0A7G2C7Y5_9TRYP</name>
<feature type="region of interest" description="Disordered" evidence="2">
    <location>
        <begin position="609"/>
        <end position="635"/>
    </location>
</feature>
<keyword evidence="1" id="KW-0175">Coiled coil</keyword>
<proteinExistence type="predicted"/>
<dbReference type="Proteomes" id="UP000515908">
    <property type="component" value="Chromosome 04"/>
</dbReference>
<sequence>MSEKPKNLKERLQLKHEKNFSTFRETILQLNNEADESQLEKIKVLKSALAKSHDEARAILEEEKRLESNHLSVLEAHEELCKNSESPSAVLTELVDVFHKEKDTTVEQNAYRMEQERFRVLHVAVKLRNLFHHRMELVEACGKTLEAAEENRRENIQELLRKLMLDFAKISYIGVTNSHVMAQQVIHNVNEQLVENFLGIKGLLAQLSQREVYLQRQYSGQIADIYKVLLQRLSRSQVDWAYSRLRSVLFRRPAFRMTIVERVMGLSGTVQRDVKTFLSSIGVVVCSLRNGAPGPQQCGGSTPAGWLRHYDPDLTHPVFAGSEEEVVQEWVMKANVMIRNSLTNCLALAEQTRVKEVEMLREVAALKSALLHSIESINTPLKQEVELWQESSLTTSDIDDCYRLFLTKNMTDISQQQVEAENKIVPVTEEIELEGEWFANTVRDGLQHSHTFFEDALVLRVQSIMRLFDCSSTELTNVATGVLGFVRHFYRRRIEADKDSADAIAKLEEHFLITSRRLGHAGSVTSSEELFTEGLHYLDKIAKAYTKHHKNTLSALTNIMKESQEEYDKYAIALQKKIGLEEKSDTERRLALERQEKIQTMFQQLVQEQNALQSRSGKKDSKNSTDSNKSEPVSITLSMVEESVPVEEPDYPQYVAADGTVYNVISELLLDAPPAVPADPVAKSNAKRKSSTSITELKRSNSKKKMKEDTTEAPPPKMSASDSFQQVYLPLLADTVKGEENFVTTRELEEWVVMLRVEVAQWLRKLKVDSQNELKQYCEKTKEEADKTTNEILREHRRRPARFQADCFESRVRELENTSNTFEKHCARLLERASKVNAMWSGLHSNQSWKAEDERIIRELNTLKESASEANTAASLQVQERRFAALTNQFMNNFERRCKELKESIKKQKDSLEAECRVYLDDRAKQLSEGVHTDNADANAILDADPLTIRVRQILQRLEESVEVIQQQSAKEEEERQAVVDLHRSEYEVIYKQNNAELILLSTVQECLARIKAQVQSAILSSNTSEEKLNEIITKLEQAILKPVSQVSLAKTIKVRLQRDYALETSSKPAVKELTPEMIQEEEDQLEEKLTAEKTQLQRLVKSGDTSNILAIIDTLREHLYVRAGALNALLNSVEMIQVSPEYYVEPKPLPKEAREVGPTSAKGKKNTKTTSRAAVLIYDPLPPTTSIEAAFRKWADEIHGEVKSVAQSHLATYPPPLNRRLQGMQGGNLADLLSLTETLCEQQEKRIKDHTADGLRRFHQQVQRVNIAMQSVPQYVTATVHALTVSAVEKRVGCVLESFGELHSYSSALKTLHQSELKVSLGQQVHRNKLEELAEIERVRQQLSKKFIEQYWGYILREVQDESGLHSVRCACTVNTFFNLLKGIVTPFHLIPVEGSLAVGQHRGLKHLMRMRDRERQLKEIEVVTERQEHHLQETMPLMKQETNRKVSKSAGGADGPILIAVKEVEYDGLPLNELRPLEEFNTDHTDVAVTPLPSAHVYYAFPGTPSVPAPPPPPHHPPEKGKIVI</sequence>
<organism evidence="4 5">
    <name type="scientific">Angomonas deanei</name>
    <dbReference type="NCBI Taxonomy" id="59799"/>
    <lineage>
        <taxon>Eukaryota</taxon>
        <taxon>Discoba</taxon>
        <taxon>Euglenozoa</taxon>
        <taxon>Kinetoplastea</taxon>
        <taxon>Metakinetoplastina</taxon>
        <taxon>Trypanosomatida</taxon>
        <taxon>Trypanosomatidae</taxon>
        <taxon>Strigomonadinae</taxon>
        <taxon>Angomonas</taxon>
    </lineage>
</organism>
<dbReference type="InterPro" id="IPR027914">
    <property type="entry name" value="DUF4456"/>
</dbReference>
<accession>A0A7G2C7Y5</accession>
<dbReference type="EMBL" id="LR877148">
    <property type="protein sequence ID" value="CAD2215141.1"/>
    <property type="molecule type" value="Genomic_DNA"/>
</dbReference>
<dbReference type="VEuPathDB" id="TriTrypDB:ADEAN_000259400"/>
<feature type="region of interest" description="Disordered" evidence="2">
    <location>
        <begin position="677"/>
        <end position="721"/>
    </location>
</feature>
<dbReference type="Pfam" id="PF14644">
    <property type="entry name" value="DUF4456"/>
    <property type="match status" value="1"/>
</dbReference>
<evidence type="ECO:0000256" key="2">
    <source>
        <dbReference type="SAM" id="MobiDB-lite"/>
    </source>
</evidence>
<feature type="domain" description="DUF4456" evidence="3">
    <location>
        <begin position="1230"/>
        <end position="1412"/>
    </location>
</feature>
<keyword evidence="5" id="KW-1185">Reference proteome</keyword>
<dbReference type="OrthoDB" id="272766at2759"/>
<feature type="coiled-coil region" evidence="1">
    <location>
        <begin position="891"/>
        <end position="922"/>
    </location>
</feature>
<gene>
    <name evidence="4" type="ORF">ADEAN_000259400</name>
</gene>
<evidence type="ECO:0000313" key="4">
    <source>
        <dbReference type="EMBL" id="CAD2215141.1"/>
    </source>
</evidence>
<evidence type="ECO:0000313" key="5">
    <source>
        <dbReference type="Proteomes" id="UP000515908"/>
    </source>
</evidence>
<evidence type="ECO:0000259" key="3">
    <source>
        <dbReference type="Pfam" id="PF14644"/>
    </source>
</evidence>
<feature type="coiled-coil region" evidence="1">
    <location>
        <begin position="771"/>
        <end position="832"/>
    </location>
</feature>
<reference evidence="4 5" key="1">
    <citation type="submission" date="2020-08" db="EMBL/GenBank/DDBJ databases">
        <authorList>
            <person name="Newling K."/>
            <person name="Davey J."/>
            <person name="Forrester S."/>
        </authorList>
    </citation>
    <scope>NUCLEOTIDE SEQUENCE [LARGE SCALE GENOMIC DNA]</scope>
    <source>
        <strain evidence="5">Crithidia deanei Carvalho (ATCC PRA-265)</strain>
    </source>
</reference>
<evidence type="ECO:0000256" key="1">
    <source>
        <dbReference type="SAM" id="Coils"/>
    </source>
</evidence>